<keyword evidence="1" id="KW-0238">DNA-binding</keyword>
<dbReference type="SUPFAM" id="SSF46785">
    <property type="entry name" value="Winged helix' DNA-binding domain"/>
    <property type="match status" value="1"/>
</dbReference>
<proteinExistence type="predicted"/>
<dbReference type="EMBL" id="LFZW01000001">
    <property type="protein sequence ID" value="KMY50014.1"/>
    <property type="molecule type" value="Genomic_DNA"/>
</dbReference>
<gene>
    <name evidence="3" type="ORF">AC625_11240</name>
</gene>
<dbReference type="InterPro" id="IPR001845">
    <property type="entry name" value="HTH_ArsR_DNA-bd_dom"/>
</dbReference>
<sequence length="208" mass="24298">MKPMLTLTEHSQLKALSDPLRAEMMMRLLEKPYTGQQLSEYFNLSRAKIHYHLKELEKNQLISIVKKEEKNGIIQKFYQSVARGFTPSAELLPHLADISETSRQLLLQMAERTKSVILSAPENAFKLNKASENPSEWGYVGSMWQFSAKEEHFKDWIKKYFALMKEFSEITKEDHPSHPDSKIYYISTMAFQIDEPVMDDMKSNKEEE</sequence>
<dbReference type="PANTHER" id="PTHR38600:SF2">
    <property type="entry name" value="SLL0088 PROTEIN"/>
    <property type="match status" value="1"/>
</dbReference>
<dbReference type="PANTHER" id="PTHR38600">
    <property type="entry name" value="TRANSCRIPTIONAL REGULATORY PROTEIN"/>
    <property type="match status" value="1"/>
</dbReference>
<feature type="domain" description="HTH arsR-type" evidence="2">
    <location>
        <begin position="11"/>
        <end position="97"/>
    </location>
</feature>
<dbReference type="InterPro" id="IPR036390">
    <property type="entry name" value="WH_DNA-bd_sf"/>
</dbReference>
<protein>
    <submittedName>
        <fullName evidence="3">ArsR family transcriptional regulator</fullName>
    </submittedName>
</protein>
<dbReference type="CDD" id="cd00090">
    <property type="entry name" value="HTH_ARSR"/>
    <property type="match status" value="1"/>
</dbReference>
<dbReference type="OrthoDB" id="1691727at2"/>
<dbReference type="Proteomes" id="UP000037146">
    <property type="component" value="Unassembled WGS sequence"/>
</dbReference>
<dbReference type="Pfam" id="PF01022">
    <property type="entry name" value="HTH_5"/>
    <property type="match status" value="1"/>
</dbReference>
<dbReference type="RefSeq" id="WP_049681365.1">
    <property type="nucleotide sequence ID" value="NZ_LFZW01000001.1"/>
</dbReference>
<evidence type="ECO:0000313" key="4">
    <source>
        <dbReference type="Proteomes" id="UP000037146"/>
    </source>
</evidence>
<keyword evidence="4" id="KW-1185">Reference proteome</keyword>
<dbReference type="STRING" id="1679170.AC625_11240"/>
<dbReference type="SMART" id="SM00418">
    <property type="entry name" value="HTH_ARSR"/>
    <property type="match status" value="1"/>
</dbReference>
<dbReference type="InterPro" id="IPR011991">
    <property type="entry name" value="ArsR-like_HTH"/>
</dbReference>
<organism evidence="3 4">
    <name type="scientific">Peribacillus loiseleuriae</name>
    <dbReference type="NCBI Taxonomy" id="1679170"/>
    <lineage>
        <taxon>Bacteria</taxon>
        <taxon>Bacillati</taxon>
        <taxon>Bacillota</taxon>
        <taxon>Bacilli</taxon>
        <taxon>Bacillales</taxon>
        <taxon>Bacillaceae</taxon>
        <taxon>Peribacillus</taxon>
    </lineage>
</organism>
<dbReference type="GO" id="GO:0003700">
    <property type="term" value="F:DNA-binding transcription factor activity"/>
    <property type="evidence" value="ECO:0007669"/>
    <property type="project" value="InterPro"/>
</dbReference>
<dbReference type="Gene3D" id="1.10.10.10">
    <property type="entry name" value="Winged helix-like DNA-binding domain superfamily/Winged helix DNA-binding domain"/>
    <property type="match status" value="1"/>
</dbReference>
<name>A0A0K9GTL3_9BACI</name>
<dbReference type="InterPro" id="IPR036388">
    <property type="entry name" value="WH-like_DNA-bd_sf"/>
</dbReference>
<comment type="caution">
    <text evidence="3">The sequence shown here is derived from an EMBL/GenBank/DDBJ whole genome shotgun (WGS) entry which is preliminary data.</text>
</comment>
<reference evidence="4" key="1">
    <citation type="submission" date="2015-07" db="EMBL/GenBank/DDBJ databases">
        <title>Genome sequencing project for genomic taxonomy and phylogenomics of Bacillus-like bacteria.</title>
        <authorList>
            <person name="Liu B."/>
            <person name="Wang J."/>
            <person name="Zhu Y."/>
            <person name="Liu G."/>
            <person name="Chen Q."/>
            <person name="Chen Z."/>
            <person name="Lan J."/>
            <person name="Che J."/>
            <person name="Ge C."/>
            <person name="Shi H."/>
            <person name="Pan Z."/>
            <person name="Liu X."/>
        </authorList>
    </citation>
    <scope>NUCLEOTIDE SEQUENCE [LARGE SCALE GENOMIC DNA]</scope>
    <source>
        <strain evidence="4">FJAT-27997</strain>
    </source>
</reference>
<dbReference type="AlphaFoldDB" id="A0A0K9GTL3"/>
<accession>A0A0K9GTL3</accession>
<evidence type="ECO:0000313" key="3">
    <source>
        <dbReference type="EMBL" id="KMY50014.1"/>
    </source>
</evidence>
<dbReference type="GO" id="GO:0003677">
    <property type="term" value="F:DNA binding"/>
    <property type="evidence" value="ECO:0007669"/>
    <property type="project" value="UniProtKB-KW"/>
</dbReference>
<dbReference type="PATRIC" id="fig|1679170.3.peg.2531"/>
<evidence type="ECO:0000259" key="2">
    <source>
        <dbReference type="SMART" id="SM00418"/>
    </source>
</evidence>
<evidence type="ECO:0000256" key="1">
    <source>
        <dbReference type="ARBA" id="ARBA00023125"/>
    </source>
</evidence>